<sequence length="139" mass="15592">MNQKGELLLLGGDMMLKKTGKELLFVSAILVFSVPALAVKKETLLCPGRSVMTTTVSSGGLVTVQWGSIFLVGHQLRKVHLADSDNVLLYRFQNGDLWFVDQSRQRQFFSFNGVPPLVACRTGLWDKQVPLELPYRPER</sequence>
<evidence type="ECO:0000313" key="2">
    <source>
        <dbReference type="Proteomes" id="UP000251313"/>
    </source>
</evidence>
<dbReference type="Proteomes" id="UP000251313">
    <property type="component" value="Unassembled WGS sequence"/>
</dbReference>
<dbReference type="EMBL" id="UAVL01000021">
    <property type="protein sequence ID" value="SQA65316.1"/>
    <property type="molecule type" value="Genomic_DNA"/>
</dbReference>
<reference evidence="1 2" key="1">
    <citation type="submission" date="2018-06" db="EMBL/GenBank/DDBJ databases">
        <authorList>
            <consortium name="Pathogen Informatics"/>
            <person name="Doyle S."/>
        </authorList>
    </citation>
    <scope>NUCLEOTIDE SEQUENCE [LARGE SCALE GENOMIC DNA]</scope>
    <source>
        <strain evidence="1 2">NCTC11967</strain>
    </source>
</reference>
<protein>
    <submittedName>
        <fullName evidence="1">Uncharacterized protein</fullName>
    </submittedName>
</protein>
<gene>
    <name evidence="1" type="ORF">NCTC11967_04344</name>
</gene>
<name>A0AB38G2H0_9ENTR</name>
<dbReference type="AlphaFoldDB" id="A0AB38G2H0"/>
<proteinExistence type="predicted"/>
<comment type="caution">
    <text evidence="1">The sequence shown here is derived from an EMBL/GenBank/DDBJ whole genome shotgun (WGS) entry which is preliminary data.</text>
</comment>
<evidence type="ECO:0000313" key="1">
    <source>
        <dbReference type="EMBL" id="SQA65316.1"/>
    </source>
</evidence>
<organism evidence="1 2">
    <name type="scientific">Yokenella regensburgei</name>
    <dbReference type="NCBI Taxonomy" id="158877"/>
    <lineage>
        <taxon>Bacteria</taxon>
        <taxon>Pseudomonadati</taxon>
        <taxon>Pseudomonadota</taxon>
        <taxon>Gammaproteobacteria</taxon>
        <taxon>Enterobacterales</taxon>
        <taxon>Enterobacteriaceae</taxon>
        <taxon>Yokenella</taxon>
    </lineage>
</organism>
<accession>A0AB38G2H0</accession>